<dbReference type="Pfam" id="PF20236">
    <property type="entry name" value="DUF6593"/>
    <property type="match status" value="1"/>
</dbReference>
<dbReference type="Proteomes" id="UP000027265">
    <property type="component" value="Unassembled WGS sequence"/>
</dbReference>
<keyword evidence="3" id="KW-1185">Reference proteome</keyword>
<accession>A0A067PUN4</accession>
<dbReference type="InterPro" id="IPR046528">
    <property type="entry name" value="DUF6593"/>
</dbReference>
<reference evidence="3" key="1">
    <citation type="journal article" date="2014" name="Proc. Natl. Acad. Sci. U.S.A.">
        <title>Extensive sampling of basidiomycete genomes demonstrates inadequacy of the white-rot/brown-rot paradigm for wood decay fungi.</title>
        <authorList>
            <person name="Riley R."/>
            <person name="Salamov A.A."/>
            <person name="Brown D.W."/>
            <person name="Nagy L.G."/>
            <person name="Floudas D."/>
            <person name="Held B.W."/>
            <person name="Levasseur A."/>
            <person name="Lombard V."/>
            <person name="Morin E."/>
            <person name="Otillar R."/>
            <person name="Lindquist E.A."/>
            <person name="Sun H."/>
            <person name="LaButti K.M."/>
            <person name="Schmutz J."/>
            <person name="Jabbour D."/>
            <person name="Luo H."/>
            <person name="Baker S.E."/>
            <person name="Pisabarro A.G."/>
            <person name="Walton J.D."/>
            <person name="Blanchette R.A."/>
            <person name="Henrissat B."/>
            <person name="Martin F."/>
            <person name="Cullen D."/>
            <person name="Hibbett D.S."/>
            <person name="Grigoriev I.V."/>
        </authorList>
    </citation>
    <scope>NUCLEOTIDE SEQUENCE [LARGE SCALE GENOMIC DNA]</scope>
    <source>
        <strain evidence="3">MUCL 33604</strain>
    </source>
</reference>
<evidence type="ECO:0000313" key="2">
    <source>
        <dbReference type="EMBL" id="KDQ54056.1"/>
    </source>
</evidence>
<dbReference type="InParanoid" id="A0A067PUN4"/>
<dbReference type="EMBL" id="KL197730">
    <property type="protein sequence ID" value="KDQ54056.1"/>
    <property type="molecule type" value="Genomic_DNA"/>
</dbReference>
<dbReference type="OrthoDB" id="3266662at2759"/>
<evidence type="ECO:0000313" key="3">
    <source>
        <dbReference type="Proteomes" id="UP000027265"/>
    </source>
</evidence>
<organism evidence="2 3">
    <name type="scientific">Jaapia argillacea MUCL 33604</name>
    <dbReference type="NCBI Taxonomy" id="933084"/>
    <lineage>
        <taxon>Eukaryota</taxon>
        <taxon>Fungi</taxon>
        <taxon>Dikarya</taxon>
        <taxon>Basidiomycota</taxon>
        <taxon>Agaricomycotina</taxon>
        <taxon>Agaricomycetes</taxon>
        <taxon>Agaricomycetidae</taxon>
        <taxon>Jaapiales</taxon>
        <taxon>Jaapiaceae</taxon>
        <taxon>Jaapia</taxon>
    </lineage>
</organism>
<feature type="domain" description="DUF6593" evidence="1">
    <location>
        <begin position="12"/>
        <end position="172"/>
    </location>
</feature>
<dbReference type="HOGENOM" id="CLU_084280_4_1_1"/>
<gene>
    <name evidence="2" type="ORF">JAAARDRAFT_196820</name>
</gene>
<sequence>MPKILVFSQASALRTILLDEQDHLIYKIHTPKKFLHSTTTITRYSRPSSPEGESEREEEELARIHWRYIQHSRLVLEGKIFRVPNMLERTGFCGRDRKFTAPDGLEYRWVMRNHSMKLVLDDTSDTIVVKFHEGSPGYLSPKRRSYLEIFPNGQHMIDIIVATFVYAEWKRRARR</sequence>
<proteinExistence type="predicted"/>
<evidence type="ECO:0000259" key="1">
    <source>
        <dbReference type="Pfam" id="PF20236"/>
    </source>
</evidence>
<protein>
    <recommendedName>
        <fullName evidence="1">DUF6593 domain-containing protein</fullName>
    </recommendedName>
</protein>
<name>A0A067PUN4_9AGAM</name>
<dbReference type="AlphaFoldDB" id="A0A067PUN4"/>